<evidence type="ECO:0000256" key="5">
    <source>
        <dbReference type="PROSITE-ProRule" id="PRU00042"/>
    </source>
</evidence>
<accession>A0A9Q0M904</accession>
<keyword evidence="3 5" id="KW-0863">Zinc-finger</keyword>
<dbReference type="GO" id="GO:0000785">
    <property type="term" value="C:chromatin"/>
    <property type="evidence" value="ECO:0007669"/>
    <property type="project" value="TreeGrafter"/>
</dbReference>
<dbReference type="PANTHER" id="PTHR14003">
    <property type="entry name" value="TRANSCRIPTIONAL REPRESSOR PROTEIN YY"/>
    <property type="match status" value="1"/>
</dbReference>
<protein>
    <recommendedName>
        <fullName evidence="8">C2H2-type domain-containing protein</fullName>
    </recommendedName>
</protein>
<keyword evidence="2" id="KW-0677">Repeat</keyword>
<evidence type="ECO:0000256" key="2">
    <source>
        <dbReference type="ARBA" id="ARBA00022737"/>
    </source>
</evidence>
<dbReference type="PROSITE" id="PS00028">
    <property type="entry name" value="ZINC_FINGER_C2H2_1"/>
    <property type="match status" value="1"/>
</dbReference>
<dbReference type="AlphaFoldDB" id="A0A9Q0M904"/>
<sequence>MSAIIDQFFEQQKEESRQLLLKEMDVVLDKMFASMKTKFAAMIGADLNVDTDTSKKYSKDLNIFSRINDNSNQCDYSTKKQSSSTNKRRNNVSLNQSFSCNENTIPLESEAVFATNSEIVHENEMIKTSVESTKSINNYRTRQDINLFTAETVTSEQSNPNNEENNDSESQLSVIDCDCDECFVDKNRVECRKQMVEDDSSMDDAPNNFEHKRKRTNSNDDVHSRVNTKSENEDIELKLNDSDQYQLPNVEPNINTMDDESETSTTTFNCPFNGCSRTYTQMYNMKRHMRTHLGLKPYICRWPNCDFSSERGCVTIAHIRKRHFNIGSGGSFQSSSVGTMIPICDTSREIAPNKRDINTDYDEGQSIFWEPNENVVQVNDRNVKKEQQEIKLRSVDENANLLSLSDINKYAIFGLLFISMVIFFVLLIVGALPEPTSESNNIKTEHKTGCSSSLE</sequence>
<evidence type="ECO:0000313" key="10">
    <source>
        <dbReference type="Proteomes" id="UP001142055"/>
    </source>
</evidence>
<dbReference type="GO" id="GO:0000978">
    <property type="term" value="F:RNA polymerase II cis-regulatory region sequence-specific DNA binding"/>
    <property type="evidence" value="ECO:0007669"/>
    <property type="project" value="TreeGrafter"/>
</dbReference>
<evidence type="ECO:0000259" key="8">
    <source>
        <dbReference type="PROSITE" id="PS50157"/>
    </source>
</evidence>
<evidence type="ECO:0000256" key="4">
    <source>
        <dbReference type="ARBA" id="ARBA00022833"/>
    </source>
</evidence>
<evidence type="ECO:0000256" key="3">
    <source>
        <dbReference type="ARBA" id="ARBA00022771"/>
    </source>
</evidence>
<proteinExistence type="predicted"/>
<evidence type="ECO:0000256" key="6">
    <source>
        <dbReference type="SAM" id="MobiDB-lite"/>
    </source>
</evidence>
<dbReference type="GO" id="GO:0005667">
    <property type="term" value="C:transcription regulator complex"/>
    <property type="evidence" value="ECO:0007669"/>
    <property type="project" value="TreeGrafter"/>
</dbReference>
<dbReference type="Gene3D" id="3.30.160.60">
    <property type="entry name" value="Classic Zinc Finger"/>
    <property type="match status" value="1"/>
</dbReference>
<evidence type="ECO:0000256" key="7">
    <source>
        <dbReference type="SAM" id="Phobius"/>
    </source>
</evidence>
<feature type="region of interest" description="Disordered" evidence="6">
    <location>
        <begin position="197"/>
        <end position="230"/>
    </location>
</feature>
<feature type="domain" description="C2H2-type" evidence="8">
    <location>
        <begin position="268"/>
        <end position="297"/>
    </location>
</feature>
<dbReference type="SMART" id="SM00355">
    <property type="entry name" value="ZnF_C2H2"/>
    <property type="match status" value="2"/>
</dbReference>
<keyword evidence="10" id="KW-1185">Reference proteome</keyword>
<dbReference type="PROSITE" id="PS50157">
    <property type="entry name" value="ZINC_FINGER_C2H2_2"/>
    <property type="match status" value="1"/>
</dbReference>
<evidence type="ECO:0000313" key="9">
    <source>
        <dbReference type="EMBL" id="KAJ6220287.1"/>
    </source>
</evidence>
<keyword evidence="1" id="KW-0479">Metal-binding</keyword>
<dbReference type="InterPro" id="IPR036236">
    <property type="entry name" value="Znf_C2H2_sf"/>
</dbReference>
<evidence type="ECO:0000256" key="1">
    <source>
        <dbReference type="ARBA" id="ARBA00022723"/>
    </source>
</evidence>
<feature type="transmembrane region" description="Helical" evidence="7">
    <location>
        <begin position="410"/>
        <end position="432"/>
    </location>
</feature>
<gene>
    <name evidence="9" type="ORF">RDWZM_006099</name>
</gene>
<keyword evidence="7" id="KW-1133">Transmembrane helix</keyword>
<dbReference type="InterPro" id="IPR013087">
    <property type="entry name" value="Znf_C2H2_type"/>
</dbReference>
<keyword evidence="4" id="KW-0862">Zinc</keyword>
<dbReference type="PANTHER" id="PTHR14003:SF19">
    <property type="entry name" value="YY2 TRANSCRIPTION FACTOR"/>
    <property type="match status" value="1"/>
</dbReference>
<dbReference type="Proteomes" id="UP001142055">
    <property type="component" value="Chromosome 2"/>
</dbReference>
<dbReference type="EMBL" id="JAPWDV010000002">
    <property type="protein sequence ID" value="KAJ6220287.1"/>
    <property type="molecule type" value="Genomic_DNA"/>
</dbReference>
<reference evidence="9" key="1">
    <citation type="submission" date="2022-12" db="EMBL/GenBank/DDBJ databases">
        <title>Genome assemblies of Blomia tropicalis.</title>
        <authorList>
            <person name="Cui Y."/>
        </authorList>
    </citation>
    <scope>NUCLEOTIDE SEQUENCE</scope>
    <source>
        <tissue evidence="9">Adult mites</tissue>
    </source>
</reference>
<organism evidence="9 10">
    <name type="scientific">Blomia tropicalis</name>
    <name type="common">Mite</name>
    <dbReference type="NCBI Taxonomy" id="40697"/>
    <lineage>
        <taxon>Eukaryota</taxon>
        <taxon>Metazoa</taxon>
        <taxon>Ecdysozoa</taxon>
        <taxon>Arthropoda</taxon>
        <taxon>Chelicerata</taxon>
        <taxon>Arachnida</taxon>
        <taxon>Acari</taxon>
        <taxon>Acariformes</taxon>
        <taxon>Sarcoptiformes</taxon>
        <taxon>Astigmata</taxon>
        <taxon>Glycyphagoidea</taxon>
        <taxon>Echimyopodidae</taxon>
        <taxon>Blomia</taxon>
    </lineage>
</organism>
<comment type="caution">
    <text evidence="9">The sequence shown here is derived from an EMBL/GenBank/DDBJ whole genome shotgun (WGS) entry which is preliminary data.</text>
</comment>
<dbReference type="SUPFAM" id="SSF57667">
    <property type="entry name" value="beta-beta-alpha zinc fingers"/>
    <property type="match status" value="1"/>
</dbReference>
<dbReference type="GO" id="GO:0031519">
    <property type="term" value="C:PcG protein complex"/>
    <property type="evidence" value="ECO:0007669"/>
    <property type="project" value="TreeGrafter"/>
</dbReference>
<dbReference type="GO" id="GO:0000981">
    <property type="term" value="F:DNA-binding transcription factor activity, RNA polymerase II-specific"/>
    <property type="evidence" value="ECO:0007669"/>
    <property type="project" value="TreeGrafter"/>
</dbReference>
<feature type="compositionally biased region" description="Basic and acidic residues" evidence="6">
    <location>
        <begin position="217"/>
        <end position="230"/>
    </location>
</feature>
<dbReference type="GO" id="GO:0008270">
    <property type="term" value="F:zinc ion binding"/>
    <property type="evidence" value="ECO:0007669"/>
    <property type="project" value="UniProtKB-KW"/>
</dbReference>
<keyword evidence="7" id="KW-0812">Transmembrane</keyword>
<keyword evidence="7" id="KW-0472">Membrane</keyword>
<name>A0A9Q0M904_BLOTA</name>